<feature type="domain" description="Outer membrane protein beta-barrel" evidence="2">
    <location>
        <begin position="17"/>
        <end position="174"/>
    </location>
</feature>
<sequence length="201" mass="22961">MKKLSFLLILLISGLSFAQVTFNPGIRGGLNLAKFTESDRGVYNWFDDDYYPNDPGLQKEKTDFIADFYIGFFGNIRFAKFYALQPELNYSRQGSKIKLGNETYEPKISYMSFQVVNKFYFDKFNIHVGPSIDFAIENKGFEPSNNVDLGFLLGAGYDITPNFGIEARVKKGIIEVAYSNDENRTNVLLQAGVYYTFNMKK</sequence>
<keyword evidence="1" id="KW-0732">Signal</keyword>
<comment type="caution">
    <text evidence="3">The sequence shown here is derived from an EMBL/GenBank/DDBJ whole genome shotgun (WGS) entry which is preliminary data.</text>
</comment>
<feature type="signal peptide" evidence="1">
    <location>
        <begin position="1"/>
        <end position="18"/>
    </location>
</feature>
<dbReference type="Pfam" id="PF13568">
    <property type="entry name" value="OMP_b-brl_2"/>
    <property type="match status" value="1"/>
</dbReference>
<dbReference type="AlphaFoldDB" id="J2JTE0"/>
<dbReference type="EMBL" id="AKJY01000045">
    <property type="protein sequence ID" value="EJL71090.1"/>
    <property type="molecule type" value="Genomic_DNA"/>
</dbReference>
<evidence type="ECO:0000313" key="3">
    <source>
        <dbReference type="EMBL" id="EJL71090.1"/>
    </source>
</evidence>
<reference evidence="3 4" key="1">
    <citation type="journal article" date="2012" name="J. Bacteriol.">
        <title>Twenty-one genome sequences from Pseudomonas species and 19 genome sequences from diverse bacteria isolated from the rhizosphere and endosphere of Populus deltoides.</title>
        <authorList>
            <person name="Brown S.D."/>
            <person name="Utturkar S.M."/>
            <person name="Klingeman D.M."/>
            <person name="Johnson C.M."/>
            <person name="Martin S.L."/>
            <person name="Land M.L."/>
            <person name="Lu T.Y."/>
            <person name="Schadt C.W."/>
            <person name="Doktycz M.J."/>
            <person name="Pelletier D.A."/>
        </authorList>
    </citation>
    <scope>NUCLEOTIDE SEQUENCE [LARGE SCALE GENOMIC DNA]</scope>
    <source>
        <strain evidence="3 4">CF314</strain>
    </source>
</reference>
<evidence type="ECO:0000313" key="4">
    <source>
        <dbReference type="Proteomes" id="UP000007509"/>
    </source>
</evidence>
<dbReference type="SUPFAM" id="SSF56925">
    <property type="entry name" value="OMPA-like"/>
    <property type="match status" value="1"/>
</dbReference>
<dbReference type="InterPro" id="IPR025665">
    <property type="entry name" value="Beta-barrel_OMP_2"/>
</dbReference>
<evidence type="ECO:0000259" key="2">
    <source>
        <dbReference type="Pfam" id="PF13568"/>
    </source>
</evidence>
<organism evidence="3 4">
    <name type="scientific">Chryseobacterium populi</name>
    <dbReference type="NCBI Taxonomy" id="1144316"/>
    <lineage>
        <taxon>Bacteria</taxon>
        <taxon>Pseudomonadati</taxon>
        <taxon>Bacteroidota</taxon>
        <taxon>Flavobacteriia</taxon>
        <taxon>Flavobacteriales</taxon>
        <taxon>Weeksellaceae</taxon>
        <taxon>Chryseobacterium group</taxon>
        <taxon>Chryseobacterium</taxon>
    </lineage>
</organism>
<gene>
    <name evidence="3" type="ORF">PMI13_02481</name>
</gene>
<protein>
    <recommendedName>
        <fullName evidence="2">Outer membrane protein beta-barrel domain-containing protein</fullName>
    </recommendedName>
</protein>
<dbReference type="Proteomes" id="UP000007509">
    <property type="component" value="Unassembled WGS sequence"/>
</dbReference>
<proteinExistence type="predicted"/>
<accession>J2JTE0</accession>
<dbReference type="InterPro" id="IPR011250">
    <property type="entry name" value="OMP/PagP_B-barrel"/>
</dbReference>
<dbReference type="PATRIC" id="fig|1144316.3.peg.2498"/>
<feature type="chain" id="PRO_5003749761" description="Outer membrane protein beta-barrel domain-containing protein" evidence="1">
    <location>
        <begin position="19"/>
        <end position="201"/>
    </location>
</feature>
<dbReference type="OrthoDB" id="947434at2"/>
<dbReference type="RefSeq" id="WP_007844047.1">
    <property type="nucleotide sequence ID" value="NZ_AKJY01000045.1"/>
</dbReference>
<evidence type="ECO:0000256" key="1">
    <source>
        <dbReference type="SAM" id="SignalP"/>
    </source>
</evidence>
<name>J2JTE0_9FLAO</name>
<keyword evidence="4" id="KW-1185">Reference proteome</keyword>